<dbReference type="InterPro" id="IPR011990">
    <property type="entry name" value="TPR-like_helical_dom_sf"/>
</dbReference>
<keyword evidence="1" id="KW-0732">Signal</keyword>
<name>A0A9X3X6Z1_9BACT</name>
<organism evidence="3 4">
    <name type="scientific">Polyangium jinanense</name>
    <dbReference type="NCBI Taxonomy" id="2829994"/>
    <lineage>
        <taxon>Bacteria</taxon>
        <taxon>Pseudomonadati</taxon>
        <taxon>Myxococcota</taxon>
        <taxon>Polyangia</taxon>
        <taxon>Polyangiales</taxon>
        <taxon>Polyangiaceae</taxon>
        <taxon>Polyangium</taxon>
    </lineage>
</organism>
<evidence type="ECO:0000313" key="4">
    <source>
        <dbReference type="Proteomes" id="UP001151081"/>
    </source>
</evidence>
<proteinExistence type="predicted"/>
<dbReference type="AlphaFoldDB" id="A0A9X3X6Z1"/>
<evidence type="ECO:0000259" key="2">
    <source>
        <dbReference type="Pfam" id="PF08308"/>
    </source>
</evidence>
<reference evidence="3 4" key="1">
    <citation type="submission" date="2021-04" db="EMBL/GenBank/DDBJ databases">
        <title>Genome analysis of Polyangium sp.</title>
        <authorList>
            <person name="Li Y."/>
            <person name="Wang J."/>
        </authorList>
    </citation>
    <scope>NUCLEOTIDE SEQUENCE [LARGE SCALE GENOMIC DNA]</scope>
    <source>
        <strain evidence="3 4">SDU14</strain>
    </source>
</reference>
<feature type="domain" description="PEGA" evidence="2">
    <location>
        <begin position="120"/>
        <end position="185"/>
    </location>
</feature>
<dbReference type="SUPFAM" id="SSF48452">
    <property type="entry name" value="TPR-like"/>
    <property type="match status" value="1"/>
</dbReference>
<accession>A0A9X3X6Z1</accession>
<evidence type="ECO:0000313" key="3">
    <source>
        <dbReference type="EMBL" id="MDC3985044.1"/>
    </source>
</evidence>
<dbReference type="Pfam" id="PF08308">
    <property type="entry name" value="PEGA"/>
    <property type="match status" value="1"/>
</dbReference>
<comment type="caution">
    <text evidence="3">The sequence shown here is derived from an EMBL/GenBank/DDBJ whole genome shotgun (WGS) entry which is preliminary data.</text>
</comment>
<feature type="chain" id="PRO_5040995922" evidence="1">
    <location>
        <begin position="26"/>
        <end position="431"/>
    </location>
</feature>
<keyword evidence="4" id="KW-1185">Reference proteome</keyword>
<sequence>MRRCLRSLALFLAASLTTFAARAHAAGEEVEDEARARFEQGVELLQKGAWSDALAAFSTSARLYPTPQAINNAAICLRKLGRYDEALEQVEALLRDFPDLPAEKRQAAEREAAELSKLVGAISVEGAEPGAQIAIDGRDRGFFPAPRPFRVLTGSHLVRVLQEGFLPFETRVEVVAGETTRITVSRQRRVPEAPPAPGPALPAAPPARRFGIELAGAMLIAPSFGGQIMESCTERCDATPALGGYGVLRGSYAIGASLDIGVSAGFLAGHQTLTERRTPLRPPPSAPVGPVDDTLTLSGGLLGIWVGTRLGKQPFLDLRLGAGAMVGRMSDVRSWTANDAESNAAAPFGATSFGGFLYLDPEVRVGVRVGQHLSLAVGVEAMMLLAVAPPAWPEDRTFSDPRYGLFAFRPETLAGPVLFVVLPSLSARYTF</sequence>
<gene>
    <name evidence="3" type="ORF">KEG57_31480</name>
</gene>
<dbReference type="Proteomes" id="UP001151081">
    <property type="component" value="Unassembled WGS sequence"/>
</dbReference>
<evidence type="ECO:0000256" key="1">
    <source>
        <dbReference type="SAM" id="SignalP"/>
    </source>
</evidence>
<dbReference type="Gene3D" id="1.25.40.10">
    <property type="entry name" value="Tetratricopeptide repeat domain"/>
    <property type="match status" value="1"/>
</dbReference>
<protein>
    <submittedName>
        <fullName evidence="3">PEGA domain-containing protein</fullName>
    </submittedName>
</protein>
<dbReference type="EMBL" id="JAGTJJ010000025">
    <property type="protein sequence ID" value="MDC3985044.1"/>
    <property type="molecule type" value="Genomic_DNA"/>
</dbReference>
<dbReference type="RefSeq" id="WP_272459129.1">
    <property type="nucleotide sequence ID" value="NZ_JAGTJJ010000025.1"/>
</dbReference>
<dbReference type="Pfam" id="PF13432">
    <property type="entry name" value="TPR_16"/>
    <property type="match status" value="1"/>
</dbReference>
<feature type="signal peptide" evidence="1">
    <location>
        <begin position="1"/>
        <end position="25"/>
    </location>
</feature>
<dbReference type="InterPro" id="IPR013229">
    <property type="entry name" value="PEGA"/>
</dbReference>